<evidence type="ECO:0000313" key="3">
    <source>
        <dbReference type="Proteomes" id="UP000543642"/>
    </source>
</evidence>
<proteinExistence type="predicted"/>
<dbReference type="InterPro" id="IPR036527">
    <property type="entry name" value="SCP2_sterol-bd_dom_sf"/>
</dbReference>
<dbReference type="PANTHER" id="PTHR10094:SF25">
    <property type="entry name" value="SCP2 STEROL-BINDING DOMAIN-CONTAINING PROTEIN 1"/>
    <property type="match status" value="1"/>
</dbReference>
<name>A0A7W8M5P6_9FIRM</name>
<evidence type="ECO:0000313" key="2">
    <source>
        <dbReference type="EMBL" id="MBB5264772.1"/>
    </source>
</evidence>
<evidence type="ECO:0000259" key="1">
    <source>
        <dbReference type="Pfam" id="PF02036"/>
    </source>
</evidence>
<dbReference type="AlphaFoldDB" id="A0A7W8M5P6"/>
<dbReference type="PANTHER" id="PTHR10094">
    <property type="entry name" value="STEROL CARRIER PROTEIN 2 SCP-2 FAMILY PROTEIN"/>
    <property type="match status" value="1"/>
</dbReference>
<reference evidence="2 3" key="1">
    <citation type="submission" date="2020-08" db="EMBL/GenBank/DDBJ databases">
        <title>Genomic Encyclopedia of Type Strains, Phase IV (KMG-IV): sequencing the most valuable type-strain genomes for metagenomic binning, comparative biology and taxonomic classification.</title>
        <authorList>
            <person name="Goeker M."/>
        </authorList>
    </citation>
    <scope>NUCLEOTIDE SEQUENCE [LARGE SCALE GENOMIC DNA]</scope>
    <source>
        <strain evidence="2 3">DSM 106146</strain>
    </source>
</reference>
<protein>
    <submittedName>
        <fullName evidence="2">Putative sterol carrier protein</fullName>
    </submittedName>
</protein>
<dbReference type="GO" id="GO:0005829">
    <property type="term" value="C:cytosol"/>
    <property type="evidence" value="ECO:0007669"/>
    <property type="project" value="TreeGrafter"/>
</dbReference>
<organism evidence="2 3">
    <name type="scientific">Catenibacillus scindens</name>
    <dbReference type="NCBI Taxonomy" id="673271"/>
    <lineage>
        <taxon>Bacteria</taxon>
        <taxon>Bacillati</taxon>
        <taxon>Bacillota</taxon>
        <taxon>Clostridia</taxon>
        <taxon>Lachnospirales</taxon>
        <taxon>Lachnospiraceae</taxon>
        <taxon>Catenibacillus</taxon>
    </lineage>
</organism>
<dbReference type="Pfam" id="PF02036">
    <property type="entry name" value="SCP2"/>
    <property type="match status" value="1"/>
</dbReference>
<dbReference type="Proteomes" id="UP000543642">
    <property type="component" value="Unassembled WGS sequence"/>
</dbReference>
<dbReference type="RefSeq" id="WP_183773693.1">
    <property type="nucleotide sequence ID" value="NZ_JACHFW010000006.1"/>
</dbReference>
<keyword evidence="3" id="KW-1185">Reference proteome</keyword>
<dbReference type="InterPro" id="IPR003033">
    <property type="entry name" value="SCP2_sterol-bd_dom"/>
</dbReference>
<dbReference type="EMBL" id="JACHFW010000006">
    <property type="protein sequence ID" value="MBB5264772.1"/>
    <property type="molecule type" value="Genomic_DNA"/>
</dbReference>
<sequence>MTFEEIFAEVKKRISGADVSAINEHLAYQFNITGDGAGSFYAEVRDGQLYVEPYEYYDRDVIFTCSAKTLEKIADGKQDPVLAFTLGKLKIEGSIDKALKLKDILKSGK</sequence>
<comment type="caution">
    <text evidence="2">The sequence shown here is derived from an EMBL/GenBank/DDBJ whole genome shotgun (WGS) entry which is preliminary data.</text>
</comment>
<gene>
    <name evidence="2" type="ORF">HNP82_001900</name>
</gene>
<dbReference type="SUPFAM" id="SSF55718">
    <property type="entry name" value="SCP-like"/>
    <property type="match status" value="1"/>
</dbReference>
<dbReference type="Gene3D" id="3.30.1050.10">
    <property type="entry name" value="SCP2 sterol-binding domain"/>
    <property type="match status" value="1"/>
</dbReference>
<accession>A0A7W8M5P6</accession>
<feature type="domain" description="SCP2" evidence="1">
    <location>
        <begin position="14"/>
        <end position="106"/>
    </location>
</feature>